<evidence type="ECO:0000256" key="3">
    <source>
        <dbReference type="SAM" id="MobiDB-lite"/>
    </source>
</evidence>
<feature type="compositionally biased region" description="Basic and acidic residues" evidence="3">
    <location>
        <begin position="1"/>
        <end position="10"/>
    </location>
</feature>
<evidence type="ECO:0000256" key="2">
    <source>
        <dbReference type="ARBA" id="ARBA00023157"/>
    </source>
</evidence>
<dbReference type="AlphaFoldDB" id="A0AA38ZJI4"/>
<dbReference type="Pfam" id="PF00954">
    <property type="entry name" value="S_locus_glycop"/>
    <property type="match status" value="1"/>
</dbReference>
<dbReference type="InterPro" id="IPR000858">
    <property type="entry name" value="S_locus_glycoprot_dom"/>
</dbReference>
<dbReference type="PANTHER" id="PTHR32444">
    <property type="entry name" value="BULB-TYPE LECTIN DOMAIN-CONTAINING PROTEIN"/>
    <property type="match status" value="1"/>
</dbReference>
<keyword evidence="1" id="KW-0732">Signal</keyword>
<keyword evidence="2" id="KW-1015">Disulfide bond</keyword>
<organism evidence="5 6">
    <name type="scientific">Vitis rotundifolia</name>
    <name type="common">Muscadine grape</name>
    <dbReference type="NCBI Taxonomy" id="103349"/>
    <lineage>
        <taxon>Eukaryota</taxon>
        <taxon>Viridiplantae</taxon>
        <taxon>Streptophyta</taxon>
        <taxon>Embryophyta</taxon>
        <taxon>Tracheophyta</taxon>
        <taxon>Spermatophyta</taxon>
        <taxon>Magnoliopsida</taxon>
        <taxon>eudicotyledons</taxon>
        <taxon>Gunneridae</taxon>
        <taxon>Pentapetalae</taxon>
        <taxon>rosids</taxon>
        <taxon>Vitales</taxon>
        <taxon>Vitaceae</taxon>
        <taxon>Viteae</taxon>
        <taxon>Vitis</taxon>
    </lineage>
</organism>
<dbReference type="Proteomes" id="UP001168098">
    <property type="component" value="Unassembled WGS sequence"/>
</dbReference>
<dbReference type="PANTHER" id="PTHR32444:SF66">
    <property type="entry name" value="NON-SPECIFIC SERINE_THREONINE PROTEIN KINASE"/>
    <property type="match status" value="1"/>
</dbReference>
<dbReference type="EMBL" id="JARBHA010000010">
    <property type="protein sequence ID" value="KAJ9690225.1"/>
    <property type="molecule type" value="Genomic_DNA"/>
</dbReference>
<sequence length="198" mass="22951">MNIKTGERRSLASWQTEDDPSPETFLWELSGQWNGLKFTGVPEMDDVYLNVFNLLQDTQQGTAYFTFNIFNDSYVTNTVISSVGSLKIRGWDEDKKKWSTRWEEPRSLCDLYGACGPYGVCNTYKSPICRCLKGFVPKSSDEWSKGNWTGRCIRRTELLCDKNTSDRRKSDGFWKLGETKLPDLNEYLRHQHAKECEI</sequence>
<dbReference type="GO" id="GO:0048544">
    <property type="term" value="P:recognition of pollen"/>
    <property type="evidence" value="ECO:0007669"/>
    <property type="project" value="InterPro"/>
</dbReference>
<name>A0AA38ZJI4_VITRO</name>
<evidence type="ECO:0000259" key="4">
    <source>
        <dbReference type="Pfam" id="PF00954"/>
    </source>
</evidence>
<proteinExistence type="predicted"/>
<evidence type="ECO:0000313" key="5">
    <source>
        <dbReference type="EMBL" id="KAJ9690225.1"/>
    </source>
</evidence>
<reference evidence="5 6" key="1">
    <citation type="journal article" date="2023" name="BMC Biotechnol.">
        <title>Vitis rotundifolia cv Carlos genome sequencing.</title>
        <authorList>
            <person name="Huff M."/>
            <person name="Hulse-Kemp A."/>
            <person name="Scheffler B."/>
            <person name="Youngblood R."/>
            <person name="Simpson S."/>
            <person name="Babiker E."/>
            <person name="Staton M."/>
        </authorList>
    </citation>
    <scope>NUCLEOTIDE SEQUENCE [LARGE SCALE GENOMIC DNA]</scope>
    <source>
        <tissue evidence="5">Leaf</tissue>
    </source>
</reference>
<protein>
    <recommendedName>
        <fullName evidence="4">S-locus glycoprotein domain-containing protein</fullName>
    </recommendedName>
</protein>
<feature type="region of interest" description="Disordered" evidence="3">
    <location>
        <begin position="1"/>
        <end position="20"/>
    </location>
</feature>
<comment type="caution">
    <text evidence="5">The sequence shown here is derived from an EMBL/GenBank/DDBJ whole genome shotgun (WGS) entry which is preliminary data.</text>
</comment>
<evidence type="ECO:0000313" key="6">
    <source>
        <dbReference type="Proteomes" id="UP001168098"/>
    </source>
</evidence>
<accession>A0AA38ZJI4</accession>
<gene>
    <name evidence="5" type="ORF">PVL29_012732</name>
</gene>
<keyword evidence="6" id="KW-1185">Reference proteome</keyword>
<evidence type="ECO:0000256" key="1">
    <source>
        <dbReference type="ARBA" id="ARBA00022729"/>
    </source>
</evidence>
<feature type="domain" description="S-locus glycoprotein" evidence="4">
    <location>
        <begin position="30"/>
        <end position="139"/>
    </location>
</feature>